<dbReference type="Gene3D" id="6.10.140.30">
    <property type="entry name" value="Anti-sigma-28 factor FlgM"/>
    <property type="match status" value="1"/>
</dbReference>
<evidence type="ECO:0000256" key="1">
    <source>
        <dbReference type="ARBA" id="ARBA00005322"/>
    </source>
</evidence>
<dbReference type="SUPFAM" id="SSF101498">
    <property type="entry name" value="Anti-sigma factor FlgM"/>
    <property type="match status" value="1"/>
</dbReference>
<protein>
    <recommendedName>
        <fullName evidence="2">Negative regulator of flagellin synthesis</fullName>
    </recommendedName>
    <alternativeName>
        <fullName evidence="8">Anti-sigma-28 factor</fullName>
    </alternativeName>
</protein>
<evidence type="ECO:0000256" key="9">
    <source>
        <dbReference type="SAM" id="MobiDB-lite"/>
    </source>
</evidence>
<keyword evidence="11" id="KW-0966">Cell projection</keyword>
<evidence type="ECO:0000256" key="8">
    <source>
        <dbReference type="ARBA" id="ARBA00030117"/>
    </source>
</evidence>
<keyword evidence="6" id="KW-0804">Transcription</keyword>
<keyword evidence="3" id="KW-0678">Repressor</keyword>
<evidence type="ECO:0000256" key="4">
    <source>
        <dbReference type="ARBA" id="ARBA00022795"/>
    </source>
</evidence>
<keyword evidence="5" id="KW-0805">Transcription regulation</keyword>
<evidence type="ECO:0000256" key="3">
    <source>
        <dbReference type="ARBA" id="ARBA00022491"/>
    </source>
</evidence>
<dbReference type="RefSeq" id="WP_188737249.1">
    <property type="nucleotide sequence ID" value="NZ_BMII01000005.1"/>
</dbReference>
<organism evidence="11 12">
    <name type="scientific">Shewanella inventionis</name>
    <dbReference type="NCBI Taxonomy" id="1738770"/>
    <lineage>
        <taxon>Bacteria</taxon>
        <taxon>Pseudomonadati</taxon>
        <taxon>Pseudomonadota</taxon>
        <taxon>Gammaproteobacteria</taxon>
        <taxon>Alteromonadales</taxon>
        <taxon>Shewanellaceae</taxon>
        <taxon>Shewanella</taxon>
    </lineage>
</organism>
<comment type="caution">
    <text evidence="11">The sequence shown here is derived from an EMBL/GenBank/DDBJ whole genome shotgun (WGS) entry which is preliminary data.</text>
</comment>
<comment type="function">
    <text evidence="7">Responsible for the coupling of flagellin expression to flagellar assembly by preventing expression of the flagellin genes when a component of the middle class of proteins is defective. It negatively regulates flagellar genes by inhibiting the activity of FliA by directly binding to FliA.</text>
</comment>
<dbReference type="NCBIfam" id="TIGR03824">
    <property type="entry name" value="FlgM_jcvi"/>
    <property type="match status" value="1"/>
</dbReference>
<dbReference type="InterPro" id="IPR031316">
    <property type="entry name" value="FlgM_C"/>
</dbReference>
<feature type="domain" description="Anti-sigma-28 factor FlgM C-terminal" evidence="10">
    <location>
        <begin position="42"/>
        <end position="95"/>
    </location>
</feature>
<reference evidence="12" key="1">
    <citation type="journal article" date="2019" name="Int. J. Syst. Evol. Microbiol.">
        <title>The Global Catalogue of Microorganisms (GCM) 10K type strain sequencing project: providing services to taxonomists for standard genome sequencing and annotation.</title>
        <authorList>
            <consortium name="The Broad Institute Genomics Platform"/>
            <consortium name="The Broad Institute Genome Sequencing Center for Infectious Disease"/>
            <person name="Wu L."/>
            <person name="Ma J."/>
        </authorList>
    </citation>
    <scope>NUCLEOTIDE SEQUENCE [LARGE SCALE GENOMIC DNA]</scope>
    <source>
        <strain evidence="12">CGMCC 1.15339</strain>
    </source>
</reference>
<accession>A0ABQ1IR03</accession>
<dbReference type="InterPro" id="IPR007412">
    <property type="entry name" value="FlgM"/>
</dbReference>
<keyword evidence="11" id="KW-0282">Flagellum</keyword>
<evidence type="ECO:0000256" key="7">
    <source>
        <dbReference type="ARBA" id="ARBA00024739"/>
    </source>
</evidence>
<evidence type="ECO:0000313" key="12">
    <source>
        <dbReference type="Proteomes" id="UP000617555"/>
    </source>
</evidence>
<name>A0ABQ1IR03_9GAMM</name>
<dbReference type="EMBL" id="BMII01000005">
    <property type="protein sequence ID" value="GGB50277.1"/>
    <property type="molecule type" value="Genomic_DNA"/>
</dbReference>
<dbReference type="Proteomes" id="UP000617555">
    <property type="component" value="Unassembled WGS sequence"/>
</dbReference>
<evidence type="ECO:0000313" key="11">
    <source>
        <dbReference type="EMBL" id="GGB50277.1"/>
    </source>
</evidence>
<evidence type="ECO:0000259" key="10">
    <source>
        <dbReference type="Pfam" id="PF04316"/>
    </source>
</evidence>
<evidence type="ECO:0000256" key="6">
    <source>
        <dbReference type="ARBA" id="ARBA00023163"/>
    </source>
</evidence>
<keyword evidence="4" id="KW-1005">Bacterial flagellum biogenesis</keyword>
<comment type="similarity">
    <text evidence="1">Belongs to the FlgM family.</text>
</comment>
<keyword evidence="12" id="KW-1185">Reference proteome</keyword>
<proteinExistence type="inferred from homology"/>
<evidence type="ECO:0000256" key="2">
    <source>
        <dbReference type="ARBA" id="ARBA00017823"/>
    </source>
</evidence>
<sequence length="109" mass="11782">MPIDIKNNTATNTQMRTARDTQSTSQSKTEAPQQSATPVKNDSVSITSQAQQLQGAQAKMAALPEVDQKKVAEIKQAISEGRYKVDPEKLAANIASFEAELSGLSFDKE</sequence>
<keyword evidence="11" id="KW-0969">Cilium</keyword>
<dbReference type="Pfam" id="PF04316">
    <property type="entry name" value="FlgM"/>
    <property type="match status" value="1"/>
</dbReference>
<feature type="region of interest" description="Disordered" evidence="9">
    <location>
        <begin position="1"/>
        <end position="50"/>
    </location>
</feature>
<evidence type="ECO:0000256" key="5">
    <source>
        <dbReference type="ARBA" id="ARBA00023015"/>
    </source>
</evidence>
<dbReference type="InterPro" id="IPR035890">
    <property type="entry name" value="Anti-sigma-28_factor_FlgM_sf"/>
</dbReference>
<gene>
    <name evidence="11" type="primary">flgM</name>
    <name evidence="11" type="ORF">GCM10011607_08360</name>
</gene>